<dbReference type="EMBL" id="JAACXV010000013">
    <property type="protein sequence ID" value="KAF7287412.1"/>
    <property type="molecule type" value="Genomic_DNA"/>
</dbReference>
<dbReference type="PANTHER" id="PTHR48484:SF2">
    <property type="entry name" value="PRO-INTERLEUKIN-16"/>
    <property type="match status" value="1"/>
</dbReference>
<organism evidence="2 3">
    <name type="scientific">Rhynchophorus ferrugineus</name>
    <name type="common">Red palm weevil</name>
    <name type="synonym">Curculio ferrugineus</name>
    <dbReference type="NCBI Taxonomy" id="354439"/>
    <lineage>
        <taxon>Eukaryota</taxon>
        <taxon>Metazoa</taxon>
        <taxon>Ecdysozoa</taxon>
        <taxon>Arthropoda</taxon>
        <taxon>Hexapoda</taxon>
        <taxon>Insecta</taxon>
        <taxon>Pterygota</taxon>
        <taxon>Neoptera</taxon>
        <taxon>Endopterygota</taxon>
        <taxon>Coleoptera</taxon>
        <taxon>Polyphaga</taxon>
        <taxon>Cucujiformia</taxon>
        <taxon>Curculionidae</taxon>
        <taxon>Dryophthorinae</taxon>
        <taxon>Rhynchophorus</taxon>
    </lineage>
</organism>
<dbReference type="Proteomes" id="UP000625711">
    <property type="component" value="Unassembled WGS sequence"/>
</dbReference>
<dbReference type="AlphaFoldDB" id="A0A834J3B6"/>
<sequence length="354" mass="40364">MSAKTIASDATDIDLNSNLSKKWKKLCQRCSSLRSYASLDTSKYAFTTSSLRFPNSTKKVQDALKLKFNQINIGFRKRKTLSVQELFRQQPEYGSSGSSTELPGFHQVSHQSNYKGKPGSSFNLSVDNVDRVHYYEPPPDYDVDLTLPQSKRWSVAVNDVCHREIHTYRKQETLSYNGNYTMRIPKSRSLTNYDIDHIRSQFRDRMTVSYATIDNNNYRPLNKIQSSRKSYAGIDSIQENIFEELPDVRNRNKYHSVRKNHFTIKKVCFQKGPQYKPLGFSIVGGRDSPKGNIGIYVKTIFVNGQAAEAGNLREGDEILAVNNVPLHGVAHKEAVTIFKNIRTGTILLHIGRRV</sequence>
<dbReference type="SUPFAM" id="SSF50156">
    <property type="entry name" value="PDZ domain-like"/>
    <property type="match status" value="1"/>
</dbReference>
<dbReference type="PROSITE" id="PS50106">
    <property type="entry name" value="PDZ"/>
    <property type="match status" value="1"/>
</dbReference>
<gene>
    <name evidence="2" type="ORF">GWI33_001387</name>
</gene>
<dbReference type="Pfam" id="PF00595">
    <property type="entry name" value="PDZ"/>
    <property type="match status" value="1"/>
</dbReference>
<keyword evidence="3" id="KW-1185">Reference proteome</keyword>
<feature type="domain" description="PDZ" evidence="1">
    <location>
        <begin position="266"/>
        <end position="340"/>
    </location>
</feature>
<dbReference type="InterPro" id="IPR036034">
    <property type="entry name" value="PDZ_sf"/>
</dbReference>
<dbReference type="InterPro" id="IPR055287">
    <property type="entry name" value="IL-16-like"/>
</dbReference>
<dbReference type="SMART" id="SM00228">
    <property type="entry name" value="PDZ"/>
    <property type="match status" value="1"/>
</dbReference>
<accession>A0A834J3B6</accession>
<evidence type="ECO:0000313" key="2">
    <source>
        <dbReference type="EMBL" id="KAF7287412.1"/>
    </source>
</evidence>
<dbReference type="GO" id="GO:0005125">
    <property type="term" value="F:cytokine activity"/>
    <property type="evidence" value="ECO:0007669"/>
    <property type="project" value="InterPro"/>
</dbReference>
<name>A0A834J3B6_RHYFE</name>
<protein>
    <recommendedName>
        <fullName evidence="1">PDZ domain-containing protein</fullName>
    </recommendedName>
</protein>
<comment type="caution">
    <text evidence="2">The sequence shown here is derived from an EMBL/GenBank/DDBJ whole genome shotgun (WGS) entry which is preliminary data.</text>
</comment>
<dbReference type="InterPro" id="IPR001478">
    <property type="entry name" value="PDZ"/>
</dbReference>
<dbReference type="PANTHER" id="PTHR48484">
    <property type="entry name" value="PRO-INTERLEUKIN-16"/>
    <property type="match status" value="1"/>
</dbReference>
<evidence type="ECO:0000259" key="1">
    <source>
        <dbReference type="PROSITE" id="PS50106"/>
    </source>
</evidence>
<dbReference type="Gene3D" id="2.30.42.10">
    <property type="match status" value="1"/>
</dbReference>
<reference evidence="2" key="1">
    <citation type="submission" date="2020-08" db="EMBL/GenBank/DDBJ databases">
        <title>Genome sequencing and assembly of the red palm weevil Rhynchophorus ferrugineus.</title>
        <authorList>
            <person name="Dias G.B."/>
            <person name="Bergman C.M."/>
            <person name="Manee M."/>
        </authorList>
    </citation>
    <scope>NUCLEOTIDE SEQUENCE</scope>
    <source>
        <strain evidence="2">AA-2017</strain>
        <tissue evidence="2">Whole larva</tissue>
    </source>
</reference>
<dbReference type="OrthoDB" id="6022711at2759"/>
<proteinExistence type="predicted"/>
<evidence type="ECO:0000313" key="3">
    <source>
        <dbReference type="Proteomes" id="UP000625711"/>
    </source>
</evidence>
<dbReference type="GO" id="GO:0050930">
    <property type="term" value="P:induction of positive chemotaxis"/>
    <property type="evidence" value="ECO:0007669"/>
    <property type="project" value="InterPro"/>
</dbReference>